<dbReference type="SMART" id="SM00082">
    <property type="entry name" value="LRRCT"/>
    <property type="match status" value="1"/>
</dbReference>
<dbReference type="AlphaFoldDB" id="A0A493U1V1"/>
<evidence type="ECO:0000256" key="5">
    <source>
        <dbReference type="SAM" id="Phobius"/>
    </source>
</evidence>
<reference evidence="8" key="2">
    <citation type="submission" date="2025-08" db="UniProtKB">
        <authorList>
            <consortium name="Ensembl"/>
        </authorList>
    </citation>
    <scope>IDENTIFICATION</scope>
</reference>
<name>A0A493U1V1_ANAPP</name>
<proteinExistence type="predicted"/>
<dbReference type="InterPro" id="IPR003591">
    <property type="entry name" value="Leu-rich_rpt_typical-subtyp"/>
</dbReference>
<dbReference type="SUPFAM" id="SSF52058">
    <property type="entry name" value="L domain-like"/>
    <property type="match status" value="1"/>
</dbReference>
<evidence type="ECO:0000256" key="6">
    <source>
        <dbReference type="SAM" id="SignalP"/>
    </source>
</evidence>
<dbReference type="Pfam" id="PF15176">
    <property type="entry name" value="LRR19-TM"/>
    <property type="match status" value="1"/>
</dbReference>
<keyword evidence="1" id="KW-0433">Leucine-rich repeat</keyword>
<reference evidence="8 9" key="1">
    <citation type="submission" date="2017-10" db="EMBL/GenBank/DDBJ databases">
        <title>A new Pekin duck reference genome.</title>
        <authorList>
            <person name="Hou Z.-C."/>
            <person name="Zhou Z.-K."/>
            <person name="Zhu F."/>
            <person name="Hou S.-S."/>
        </authorList>
    </citation>
    <scope>NUCLEOTIDE SEQUENCE [LARGE SCALE GENOMIC DNA]</scope>
</reference>
<keyword evidence="3" id="KW-0677">Repeat</keyword>
<feature type="chain" id="PRO_5019867147" description="LRRCT domain-containing protein" evidence="6">
    <location>
        <begin position="32"/>
        <end position="382"/>
    </location>
</feature>
<dbReference type="Gene3D" id="3.80.10.10">
    <property type="entry name" value="Ribonuclease Inhibitor"/>
    <property type="match status" value="1"/>
</dbReference>
<feature type="domain" description="LRRCT" evidence="7">
    <location>
        <begin position="189"/>
        <end position="236"/>
    </location>
</feature>
<dbReference type="InterPro" id="IPR001611">
    <property type="entry name" value="Leu-rich_rpt"/>
</dbReference>
<dbReference type="InterPro" id="IPR032675">
    <property type="entry name" value="LRR_dom_sf"/>
</dbReference>
<dbReference type="Ensembl" id="ENSAPLT00000046330.1">
    <property type="protein sequence ID" value="ENSAPLP00000032097.1"/>
    <property type="gene ID" value="ENSAPLG00000018480.1"/>
</dbReference>
<evidence type="ECO:0000313" key="8">
    <source>
        <dbReference type="Ensembl" id="ENSAPLP00000032097.1"/>
    </source>
</evidence>
<dbReference type="PROSITE" id="PS51450">
    <property type="entry name" value="LRR"/>
    <property type="match status" value="1"/>
</dbReference>
<dbReference type="PANTHER" id="PTHR31450">
    <property type="entry name" value="LEUCINE-RICH REPEAT-CONTAINING PROTEIN 19 LRRC19 FAMILY MEMBER"/>
    <property type="match status" value="1"/>
</dbReference>
<dbReference type="PANTHER" id="PTHR31450:SF3">
    <property type="entry name" value="TYPE III ENDOSOME MEMBRANE PROTEIN TEMP"/>
    <property type="match status" value="1"/>
</dbReference>
<organism evidence="8 9">
    <name type="scientific">Anas platyrhynchos platyrhynchos</name>
    <name type="common">Northern mallard</name>
    <dbReference type="NCBI Taxonomy" id="8840"/>
    <lineage>
        <taxon>Eukaryota</taxon>
        <taxon>Metazoa</taxon>
        <taxon>Chordata</taxon>
        <taxon>Craniata</taxon>
        <taxon>Vertebrata</taxon>
        <taxon>Euteleostomi</taxon>
        <taxon>Archelosauria</taxon>
        <taxon>Archosauria</taxon>
        <taxon>Dinosauria</taxon>
        <taxon>Saurischia</taxon>
        <taxon>Theropoda</taxon>
        <taxon>Coelurosauria</taxon>
        <taxon>Aves</taxon>
        <taxon>Neognathae</taxon>
        <taxon>Galloanserae</taxon>
        <taxon>Anseriformes</taxon>
        <taxon>Anatidae</taxon>
        <taxon>Anatinae</taxon>
        <taxon>Anas</taxon>
    </lineage>
</organism>
<dbReference type="InterPro" id="IPR000483">
    <property type="entry name" value="Cys-rich_flank_reg_C"/>
</dbReference>
<feature type="transmembrane region" description="Helical" evidence="5">
    <location>
        <begin position="270"/>
        <end position="291"/>
    </location>
</feature>
<evidence type="ECO:0000256" key="1">
    <source>
        <dbReference type="ARBA" id="ARBA00022614"/>
    </source>
</evidence>
<evidence type="ECO:0000259" key="7">
    <source>
        <dbReference type="SMART" id="SM00082"/>
    </source>
</evidence>
<reference evidence="8" key="3">
    <citation type="submission" date="2025-09" db="UniProtKB">
        <authorList>
            <consortium name="Ensembl"/>
        </authorList>
    </citation>
    <scope>IDENTIFICATION</scope>
</reference>
<dbReference type="STRING" id="8840.ENSAPLP00000032097"/>
<dbReference type="SMART" id="SM00369">
    <property type="entry name" value="LRR_TYP"/>
    <property type="match status" value="4"/>
</dbReference>
<keyword evidence="5" id="KW-0812">Transmembrane</keyword>
<accession>A0A493U1V1</accession>
<feature type="region of interest" description="Disordered" evidence="4">
    <location>
        <begin position="312"/>
        <end position="382"/>
    </location>
</feature>
<protein>
    <recommendedName>
        <fullName evidence="7">LRRCT domain-containing protein</fullName>
    </recommendedName>
</protein>
<dbReference type="Pfam" id="PF13855">
    <property type="entry name" value="LRR_8"/>
    <property type="match status" value="2"/>
</dbReference>
<dbReference type="GeneTree" id="ENSGT00510000048988"/>
<dbReference type="OMA" id="HPLQQWL"/>
<keyword evidence="5" id="KW-1133">Transmembrane helix</keyword>
<keyword evidence="9" id="KW-1185">Reference proteome</keyword>
<keyword evidence="5" id="KW-0472">Membrane</keyword>
<evidence type="ECO:0000256" key="3">
    <source>
        <dbReference type="ARBA" id="ARBA00022737"/>
    </source>
</evidence>
<feature type="signal peptide" evidence="6">
    <location>
        <begin position="1"/>
        <end position="31"/>
    </location>
</feature>
<evidence type="ECO:0000313" key="9">
    <source>
        <dbReference type="Proteomes" id="UP000016666"/>
    </source>
</evidence>
<keyword evidence="2 6" id="KW-0732">Signal</keyword>
<evidence type="ECO:0000256" key="4">
    <source>
        <dbReference type="SAM" id="MobiDB-lite"/>
    </source>
</evidence>
<evidence type="ECO:0000256" key="2">
    <source>
        <dbReference type="ARBA" id="ARBA00022729"/>
    </source>
</evidence>
<dbReference type="Proteomes" id="UP000016666">
    <property type="component" value="Chromosome 8"/>
</dbReference>
<sequence>MLASASWSQMAPAGLLPVCGLLCAWVAAVAGHPCSLHSQGWADCNGKNLLYAPSSLPRNITGLDLSFNSLVMPRHGTLLMHFPSLHSLNLSGNALLTLSPAVFSNLGALRLLDVSSCSITSLHTDTFKGLESLHTLLLRNNSLQELEVPFFLPLRGLLHLDLRSNALLSVDASTLQLMEAVPEVQLDGNPWVCDCAAHPLQQWLKRRQAMQVTCASPPELWGQDIAALDSQDLGCQKKQRFPRDVSPEQLTTATHNDTTTVPVGKGGRSWPYLVGFLVTAISISILVALVAKCKLCHKNFVSYHHRPLPETSSIGGNPMEEGLGWDRGSSGWGDGESHPMPNVTGLQAEDDDGFIEDNYIQPSEQLREEEEEEEERQSHLSI</sequence>